<keyword evidence="2" id="KW-1185">Reference proteome</keyword>
<evidence type="ECO:0000313" key="2">
    <source>
        <dbReference type="Proteomes" id="UP001597018"/>
    </source>
</evidence>
<dbReference type="RefSeq" id="WP_263250226.1">
    <property type="nucleotide sequence ID" value="NZ_BAABLT010000034.1"/>
</dbReference>
<proteinExistence type="predicted"/>
<name>A0ABW3FI25_9PSEU</name>
<evidence type="ECO:0000313" key="1">
    <source>
        <dbReference type="EMBL" id="MFD0918136.1"/>
    </source>
</evidence>
<gene>
    <name evidence="1" type="ORF">ACFQ16_00120</name>
</gene>
<comment type="caution">
    <text evidence="1">The sequence shown here is derived from an EMBL/GenBank/DDBJ whole genome shotgun (WGS) entry which is preliminary data.</text>
</comment>
<dbReference type="EMBL" id="JBHTIW010000001">
    <property type="protein sequence ID" value="MFD0918136.1"/>
    <property type="molecule type" value="Genomic_DNA"/>
</dbReference>
<accession>A0ABW3FI25</accession>
<protein>
    <submittedName>
        <fullName evidence="1">Uncharacterized protein</fullName>
    </submittedName>
</protein>
<reference evidence="2" key="1">
    <citation type="journal article" date="2019" name="Int. J. Syst. Evol. Microbiol.">
        <title>The Global Catalogue of Microorganisms (GCM) 10K type strain sequencing project: providing services to taxonomists for standard genome sequencing and annotation.</title>
        <authorList>
            <consortium name="The Broad Institute Genomics Platform"/>
            <consortium name="The Broad Institute Genome Sequencing Center for Infectious Disease"/>
            <person name="Wu L."/>
            <person name="Ma J."/>
        </authorList>
    </citation>
    <scope>NUCLEOTIDE SEQUENCE [LARGE SCALE GENOMIC DNA]</scope>
    <source>
        <strain evidence="2">CCUG 56401</strain>
    </source>
</reference>
<sequence length="44" mass="4941">MRQHLHAAIGVSPLANRRTFRVAALRDRWRGVPLPGCDGAYTPR</sequence>
<organism evidence="1 2">
    <name type="scientific">Saccharopolyspora rosea</name>
    <dbReference type="NCBI Taxonomy" id="524884"/>
    <lineage>
        <taxon>Bacteria</taxon>
        <taxon>Bacillati</taxon>
        <taxon>Actinomycetota</taxon>
        <taxon>Actinomycetes</taxon>
        <taxon>Pseudonocardiales</taxon>
        <taxon>Pseudonocardiaceae</taxon>
        <taxon>Saccharopolyspora</taxon>
    </lineage>
</organism>
<dbReference type="Proteomes" id="UP001597018">
    <property type="component" value="Unassembled WGS sequence"/>
</dbReference>